<evidence type="ECO:0000313" key="3">
    <source>
        <dbReference type="Proteomes" id="UP000029964"/>
    </source>
</evidence>
<name>A0A086SVD6_HAPC1</name>
<organism evidence="2 3">
    <name type="scientific">Hapsidospora chrysogenum (strain ATCC 11550 / CBS 779.69 / DSM 880 / IAM 14645 / JCM 23072 / IMI 49137)</name>
    <name type="common">Acremonium chrysogenum</name>
    <dbReference type="NCBI Taxonomy" id="857340"/>
    <lineage>
        <taxon>Eukaryota</taxon>
        <taxon>Fungi</taxon>
        <taxon>Dikarya</taxon>
        <taxon>Ascomycota</taxon>
        <taxon>Pezizomycotina</taxon>
        <taxon>Sordariomycetes</taxon>
        <taxon>Hypocreomycetidae</taxon>
        <taxon>Hypocreales</taxon>
        <taxon>Bionectriaceae</taxon>
        <taxon>Hapsidospora</taxon>
    </lineage>
</organism>
<feature type="domain" description="F-box" evidence="1">
    <location>
        <begin position="1"/>
        <end position="52"/>
    </location>
</feature>
<dbReference type="HOGENOM" id="CLU_545187_0_0_1"/>
<gene>
    <name evidence="2" type="ORF">ACRE_082270</name>
</gene>
<protein>
    <recommendedName>
        <fullName evidence="1">F-box domain-containing protein</fullName>
    </recommendedName>
</protein>
<dbReference type="Proteomes" id="UP000029964">
    <property type="component" value="Unassembled WGS sequence"/>
</dbReference>
<dbReference type="STRING" id="857340.A0A086SVD6"/>
<proteinExistence type="predicted"/>
<comment type="caution">
    <text evidence="2">The sequence shown here is derived from an EMBL/GenBank/DDBJ whole genome shotgun (WGS) entry which is preliminary data.</text>
</comment>
<reference evidence="3" key="1">
    <citation type="journal article" date="2014" name="Genome Announc.">
        <title>Genome sequence and annotation of Acremonium chrysogenum, producer of the beta-lactam antibiotic cephalosporin C.</title>
        <authorList>
            <person name="Terfehr D."/>
            <person name="Dahlmann T.A."/>
            <person name="Specht T."/>
            <person name="Zadra I."/>
            <person name="Kuernsteiner H."/>
            <person name="Kueck U."/>
        </authorList>
    </citation>
    <scope>NUCLEOTIDE SEQUENCE [LARGE SCALE GENOMIC DNA]</scope>
    <source>
        <strain evidence="3">ATCC 11550 / CBS 779.69 / DSM 880 / IAM 14645 / JCM 23072 / IMI 49137</strain>
    </source>
</reference>
<evidence type="ECO:0000259" key="1">
    <source>
        <dbReference type="PROSITE" id="PS50181"/>
    </source>
</evidence>
<dbReference type="Gene3D" id="3.80.10.10">
    <property type="entry name" value="Ribonuclease Inhibitor"/>
    <property type="match status" value="1"/>
</dbReference>
<dbReference type="SUPFAM" id="SSF52047">
    <property type="entry name" value="RNI-like"/>
    <property type="match status" value="1"/>
</dbReference>
<sequence length="475" mass="53925">MPQLLNLPNELLFQISEYVSATDRRALFKLVGVNRRLNRVAAPLLVRRWPWMVDWEDIFIDPFALYLLRHPELRRQVRRLKLLATVGWDDRNRSLRRPKIGPDELVELSTAAAQAWPALDDCINWTEQIRSGYMDAIAALVLAWAKDLTHLYMTLLRPERLTIFILASQVARRLLHARGPQEPQSEPLPLMKLQHVYYGYRDTVHGVDGQYAAPFFYLPSMQTFAGYRVWRSLPRQRGEAADAHLDVEPGTCLTEFPQGTSTIQEIVLENSCVSAAYLSQVVRSCRRLRELSLELIFDYYPDDDDMTASGLAPSILHHAASLEVLHISWNDPYGDFMDRDADGSNALEECLRHLTCLEDLSIPSHLLFSTHQEQGRHRCRIETSRLPRSIKRLKLEGSPVEIMWTGEPGLPESLMDVAEGFEVLLRKSGPDGEFPNLSKLETPLFLPDSLEGDVVAARLRAAATATGVDIDLASH</sequence>
<dbReference type="OrthoDB" id="5081092at2759"/>
<dbReference type="AlphaFoldDB" id="A0A086SVD6"/>
<accession>A0A086SVD6</accession>
<dbReference type="InterPro" id="IPR001810">
    <property type="entry name" value="F-box_dom"/>
</dbReference>
<dbReference type="EMBL" id="JPKY01000148">
    <property type="protein sequence ID" value="KFH41068.1"/>
    <property type="molecule type" value="Genomic_DNA"/>
</dbReference>
<dbReference type="PROSITE" id="PS50181">
    <property type="entry name" value="FBOX"/>
    <property type="match status" value="1"/>
</dbReference>
<evidence type="ECO:0000313" key="2">
    <source>
        <dbReference type="EMBL" id="KFH41068.1"/>
    </source>
</evidence>
<dbReference type="InterPro" id="IPR032675">
    <property type="entry name" value="LRR_dom_sf"/>
</dbReference>
<keyword evidence="3" id="KW-1185">Reference proteome</keyword>